<keyword evidence="4" id="KW-0805">Transcription regulation</keyword>
<dbReference type="GeneID" id="113796362"/>
<sequence>MAQNNMSHESKMYVAPNPETHFEELFRVVQQQDVNNNNNNAIQPLNNVPMRQRNFPESFFRPPSCSSSASHSRESSLDATFNSNFVNKNNHSSAKPPTTPHRNNNNNHHNISSPPFVHQKAHSLPASLPNQKLTFTPITNLDNNKSLVKTQPAAPPPPSPKQYRHQQQLKLANANLTNNNNFHFRQQSYDIDKIPLPDGWTMSFDSNGERYFIDHKRKLTTWDDPRIKITQQNFTNLAQNPTNSIINHPNPVASYHQHQSSQPVQPSPALISHNSDSSFYGLSLDNHFTTLPDSGLQFDSNMIAIPTEIASVTEKMKDQILTDDTNQQQQQQLFDPQLQYLTELRMEREKMRNRAEILKTNPMVRSDYLPSLQTLPKSSNNKDSTTTTSMMMHGRQESQDSGLGGSTTSGTLNSINFPNEANLLTDFGSNGHVAVEQLDPNVVQCLMSDSVDCFAIADLDLDGLDFDQYIQHNPINNDIGQLFNHDETMTWNV</sequence>
<protein>
    <submittedName>
        <fullName evidence="10">WW domain-containing transcription regulator protein 1-like</fullName>
    </submittedName>
</protein>
<dbReference type="GO" id="GO:0035329">
    <property type="term" value="P:hippo signaling"/>
    <property type="evidence" value="ECO:0007669"/>
    <property type="project" value="TreeGrafter"/>
</dbReference>
<evidence type="ECO:0000256" key="4">
    <source>
        <dbReference type="ARBA" id="ARBA00023015"/>
    </source>
</evidence>
<comment type="similarity">
    <text evidence="8">Belongs to the YAP1 family.</text>
</comment>
<dbReference type="GO" id="GO:0045944">
    <property type="term" value="P:positive regulation of transcription by RNA polymerase II"/>
    <property type="evidence" value="ECO:0007669"/>
    <property type="project" value="TreeGrafter"/>
</dbReference>
<keyword evidence="3" id="KW-0963">Cytoplasm</keyword>
<name>A0A6P6YBV3_DERPT</name>
<keyword evidence="9" id="KW-1185">Reference proteome</keyword>
<dbReference type="GO" id="GO:0003713">
    <property type="term" value="F:transcription coactivator activity"/>
    <property type="evidence" value="ECO:0007669"/>
    <property type="project" value="TreeGrafter"/>
</dbReference>
<proteinExistence type="inferred from homology"/>
<evidence type="ECO:0000256" key="7">
    <source>
        <dbReference type="ARBA" id="ARBA00023242"/>
    </source>
</evidence>
<dbReference type="GO" id="GO:0005634">
    <property type="term" value="C:nucleus"/>
    <property type="evidence" value="ECO:0007669"/>
    <property type="project" value="UniProtKB-SubCell"/>
</dbReference>
<keyword evidence="6" id="KW-0804">Transcription</keyword>
<dbReference type="OrthoDB" id="2020426at2759"/>
<keyword evidence="7" id="KW-0539">Nucleus</keyword>
<dbReference type="PROSITE" id="PS01159">
    <property type="entry name" value="WW_DOMAIN_1"/>
    <property type="match status" value="1"/>
</dbReference>
<dbReference type="PANTHER" id="PTHR17616:SF8">
    <property type="entry name" value="TRANSCRIPTIONAL COACTIVATOR YORKIE"/>
    <property type="match status" value="1"/>
</dbReference>
<evidence type="ECO:0000256" key="5">
    <source>
        <dbReference type="ARBA" id="ARBA00023159"/>
    </source>
</evidence>
<dbReference type="InterPro" id="IPR001202">
    <property type="entry name" value="WW_dom"/>
</dbReference>
<dbReference type="PANTHER" id="PTHR17616">
    <property type="entry name" value="YES-ASSOCIATED PROTEIN YAP1 FAMILY MEMBER"/>
    <property type="match status" value="1"/>
</dbReference>
<evidence type="ECO:0000256" key="2">
    <source>
        <dbReference type="ARBA" id="ARBA00004496"/>
    </source>
</evidence>
<gene>
    <name evidence="10" type="primary">LOC113796362</name>
</gene>
<dbReference type="GO" id="GO:0005737">
    <property type="term" value="C:cytoplasm"/>
    <property type="evidence" value="ECO:0007669"/>
    <property type="project" value="UniProtKB-SubCell"/>
</dbReference>
<comment type="subcellular location">
    <subcellularLocation>
        <location evidence="2">Cytoplasm</location>
    </subcellularLocation>
    <subcellularLocation>
        <location evidence="1">Nucleus</location>
    </subcellularLocation>
</comment>
<dbReference type="InterPro" id="IPR051583">
    <property type="entry name" value="YAP1"/>
</dbReference>
<dbReference type="Gene3D" id="6.20.430.10">
    <property type="match status" value="1"/>
</dbReference>
<evidence type="ECO:0000256" key="8">
    <source>
        <dbReference type="ARBA" id="ARBA00038057"/>
    </source>
</evidence>
<dbReference type="Pfam" id="PF15238">
    <property type="entry name" value="TEADIR3"/>
    <property type="match status" value="1"/>
</dbReference>
<evidence type="ECO:0000313" key="9">
    <source>
        <dbReference type="Proteomes" id="UP000515146"/>
    </source>
</evidence>
<evidence type="ECO:0000256" key="6">
    <source>
        <dbReference type="ARBA" id="ARBA00023163"/>
    </source>
</evidence>
<dbReference type="RefSeq" id="XP_027202426.1">
    <property type="nucleotide sequence ID" value="XM_027346625.1"/>
</dbReference>
<dbReference type="InterPro" id="IPR036020">
    <property type="entry name" value="WW_dom_sf"/>
</dbReference>
<dbReference type="InParanoid" id="A0A6P6YBV3"/>
<dbReference type="AlphaFoldDB" id="A0A6P6YBV3"/>
<keyword evidence="5" id="KW-0010">Activator</keyword>
<dbReference type="CDD" id="cd00201">
    <property type="entry name" value="WW"/>
    <property type="match status" value="1"/>
</dbReference>
<evidence type="ECO:0000256" key="3">
    <source>
        <dbReference type="ARBA" id="ARBA00022490"/>
    </source>
</evidence>
<evidence type="ECO:0000256" key="1">
    <source>
        <dbReference type="ARBA" id="ARBA00004123"/>
    </source>
</evidence>
<dbReference type="Pfam" id="PF00397">
    <property type="entry name" value="WW"/>
    <property type="match status" value="1"/>
</dbReference>
<accession>A0A6P6YBV3</accession>
<dbReference type="KEGG" id="dpte:113796362"/>
<dbReference type="PROSITE" id="PS50020">
    <property type="entry name" value="WW_DOMAIN_2"/>
    <property type="match status" value="1"/>
</dbReference>
<dbReference type="SUPFAM" id="SSF51045">
    <property type="entry name" value="WW domain"/>
    <property type="match status" value="1"/>
</dbReference>
<reference evidence="10" key="1">
    <citation type="submission" date="2025-08" db="UniProtKB">
        <authorList>
            <consortium name="RefSeq"/>
        </authorList>
    </citation>
    <scope>IDENTIFICATION</scope>
    <source>
        <strain evidence="10">Airmid</strain>
    </source>
</reference>
<dbReference type="SMART" id="SM00456">
    <property type="entry name" value="WW"/>
    <property type="match status" value="1"/>
</dbReference>
<dbReference type="Gene3D" id="2.20.70.10">
    <property type="match status" value="1"/>
</dbReference>
<dbReference type="InterPro" id="IPR053819">
    <property type="entry name" value="TEADIR3_omega_loop"/>
</dbReference>
<organism evidence="9 10">
    <name type="scientific">Dermatophagoides pteronyssinus</name>
    <name type="common">European house dust mite</name>
    <dbReference type="NCBI Taxonomy" id="6956"/>
    <lineage>
        <taxon>Eukaryota</taxon>
        <taxon>Metazoa</taxon>
        <taxon>Ecdysozoa</taxon>
        <taxon>Arthropoda</taxon>
        <taxon>Chelicerata</taxon>
        <taxon>Arachnida</taxon>
        <taxon>Acari</taxon>
        <taxon>Acariformes</taxon>
        <taxon>Sarcoptiformes</taxon>
        <taxon>Astigmata</taxon>
        <taxon>Psoroptidia</taxon>
        <taxon>Analgoidea</taxon>
        <taxon>Pyroglyphidae</taxon>
        <taxon>Dermatophagoidinae</taxon>
        <taxon>Dermatophagoides</taxon>
    </lineage>
</organism>
<dbReference type="Proteomes" id="UP000515146">
    <property type="component" value="Unplaced"/>
</dbReference>
<evidence type="ECO:0000313" key="10">
    <source>
        <dbReference type="RefSeq" id="XP_027202426.1"/>
    </source>
</evidence>